<dbReference type="EMBL" id="MJBR01000034">
    <property type="protein sequence ID" value="OEY71864.1"/>
    <property type="molecule type" value="Genomic_DNA"/>
</dbReference>
<evidence type="ECO:0000313" key="4">
    <source>
        <dbReference type="Proteomes" id="UP000176009"/>
    </source>
</evidence>
<evidence type="ECO:0000256" key="1">
    <source>
        <dbReference type="SAM" id="Phobius"/>
    </source>
</evidence>
<feature type="transmembrane region" description="Helical" evidence="1">
    <location>
        <begin position="80"/>
        <end position="104"/>
    </location>
</feature>
<organism evidence="3 5">
    <name type="scientific">Salegentibacter salarius</name>
    <dbReference type="NCBI Taxonomy" id="435906"/>
    <lineage>
        <taxon>Bacteria</taxon>
        <taxon>Pseudomonadati</taxon>
        <taxon>Bacteroidota</taxon>
        <taxon>Flavobacteriia</taxon>
        <taxon>Flavobacteriales</taxon>
        <taxon>Flavobacteriaceae</taxon>
        <taxon>Salegentibacter</taxon>
    </lineage>
</organism>
<keyword evidence="1" id="KW-1133">Transmembrane helix</keyword>
<feature type="transmembrane region" description="Helical" evidence="1">
    <location>
        <begin position="133"/>
        <end position="149"/>
    </location>
</feature>
<feature type="transmembrane region" description="Helical" evidence="1">
    <location>
        <begin position="189"/>
        <end position="207"/>
    </location>
</feature>
<sequence>MLTKKQVFAPVEGGILESYNKLNLQDYFILILLVTIVGLRYNVGVDWPAYKEYFEDFDLYKNLSFQDQTMEVGYYLINYFANYIGGGYILVFSIAACVSWFFVLKSVPAKLLPLIIFFIFSDGYFFWSMNGVRQFIAVAIFAYSIKFILSKKFLNYFLFIILAALFHQSAILLIPLFFIPYERVFKQKWWMIVFGISFVFSGTPLILSALPKIFKVISEFVPFLAGYNSYFDSQYYEARELTGTGLGYYFRILISFVLLIFSKPLIQKYPETRVYFVLFFLGVIIYNLFFSFQIVERFTTYFLFLRAYLLGFLVYYLYKSRTFNFIGLGILVIYFILFWSDIYTSANDCCPYQISI</sequence>
<reference evidence="2 4" key="2">
    <citation type="submission" date="2016-09" db="EMBL/GenBank/DDBJ databases">
        <title>Genome Sequence of Salegentibacter salarius,Isolated from a Marine Solar Saltern of the Yellow Sea in South Korea.</title>
        <authorList>
            <person name="Zheng Q."/>
            <person name="Liu Y."/>
        </authorList>
    </citation>
    <scope>NUCLEOTIDE SEQUENCE [LARGE SCALE GENOMIC DNA]</scope>
    <source>
        <strain evidence="2 4">KCTC 12974</strain>
    </source>
</reference>
<feature type="transmembrane region" description="Helical" evidence="1">
    <location>
        <begin position="156"/>
        <end position="177"/>
    </location>
</feature>
<feature type="transmembrane region" description="Helical" evidence="1">
    <location>
        <begin position="325"/>
        <end position="343"/>
    </location>
</feature>
<evidence type="ECO:0008006" key="6">
    <source>
        <dbReference type="Google" id="ProtNLM"/>
    </source>
</evidence>
<dbReference type="InterPro" id="IPR049458">
    <property type="entry name" value="EpsG-like"/>
</dbReference>
<dbReference type="AlphaFoldDB" id="A0A2N0TRT4"/>
<keyword evidence="4" id="KW-1185">Reference proteome</keyword>
<evidence type="ECO:0000313" key="2">
    <source>
        <dbReference type="EMBL" id="OEY71864.1"/>
    </source>
</evidence>
<dbReference type="EMBL" id="LKTR01000034">
    <property type="protein sequence ID" value="PKD17457.1"/>
    <property type="molecule type" value="Genomic_DNA"/>
</dbReference>
<comment type="caution">
    <text evidence="3">The sequence shown here is derived from an EMBL/GenBank/DDBJ whole genome shotgun (WGS) entry which is preliminary data.</text>
</comment>
<keyword evidence="1" id="KW-0472">Membrane</keyword>
<dbReference type="Pfam" id="PF14897">
    <property type="entry name" value="EpsG"/>
    <property type="match status" value="1"/>
</dbReference>
<dbReference type="Proteomes" id="UP000232533">
    <property type="component" value="Unassembled WGS sequence"/>
</dbReference>
<reference evidence="3 5" key="1">
    <citation type="submission" date="2015-10" db="EMBL/GenBank/DDBJ databases">
        <title>Draft genome sequence of Salegentibacter salinarum KCTC 12975.</title>
        <authorList>
            <person name="Lin W."/>
            <person name="Zheng Q."/>
        </authorList>
    </citation>
    <scope>NUCLEOTIDE SEQUENCE [LARGE SCALE GENOMIC DNA]</scope>
    <source>
        <strain evidence="3 5">KCTC 12974</strain>
    </source>
</reference>
<gene>
    <name evidence="3" type="ORF">APR40_04165</name>
    <name evidence="2" type="ORF">BHS39_04165</name>
</gene>
<evidence type="ECO:0000313" key="3">
    <source>
        <dbReference type="EMBL" id="PKD17457.1"/>
    </source>
</evidence>
<feature type="transmembrane region" description="Helical" evidence="1">
    <location>
        <begin position="274"/>
        <end position="295"/>
    </location>
</feature>
<feature type="transmembrane region" description="Helical" evidence="1">
    <location>
        <begin position="27"/>
        <end position="43"/>
    </location>
</feature>
<name>A0A2N0TRT4_9FLAO</name>
<feature type="transmembrane region" description="Helical" evidence="1">
    <location>
        <begin position="301"/>
        <end position="318"/>
    </location>
</feature>
<feature type="transmembrane region" description="Helical" evidence="1">
    <location>
        <begin position="246"/>
        <end position="262"/>
    </location>
</feature>
<keyword evidence="1" id="KW-0812">Transmembrane</keyword>
<evidence type="ECO:0000313" key="5">
    <source>
        <dbReference type="Proteomes" id="UP000232533"/>
    </source>
</evidence>
<proteinExistence type="predicted"/>
<dbReference type="Proteomes" id="UP000176009">
    <property type="component" value="Unassembled WGS sequence"/>
</dbReference>
<accession>A0A2N0TRT4</accession>
<protein>
    <recommendedName>
        <fullName evidence="6">EpsG family protein</fullName>
    </recommendedName>
</protein>